<dbReference type="Proteomes" id="UP001597205">
    <property type="component" value="Unassembled WGS sequence"/>
</dbReference>
<evidence type="ECO:0000313" key="2">
    <source>
        <dbReference type="Proteomes" id="UP001597205"/>
    </source>
</evidence>
<sequence length="111" mass="13242">MQDFKESFAEIKQSGNIDFESVNCFPWDTLMMLAPYHYNEQIKEETGIVLPNKLSKPYSDKAYFVFINHNQVQEIIAISTEQFDLIQYIRQTAFSRSYVLWDREKLKNLDF</sequence>
<protein>
    <submittedName>
        <fullName evidence="1">Uncharacterized protein</fullName>
    </submittedName>
</protein>
<dbReference type="RefSeq" id="WP_260030812.1">
    <property type="nucleotide sequence ID" value="NZ_JALXMZ010000009.1"/>
</dbReference>
<gene>
    <name evidence="1" type="ORF">ACFQ2C_01185</name>
</gene>
<reference evidence="2" key="1">
    <citation type="journal article" date="2019" name="Int. J. Syst. Evol. Microbiol.">
        <title>The Global Catalogue of Microorganisms (GCM) 10K type strain sequencing project: providing services to taxonomists for standard genome sequencing and annotation.</title>
        <authorList>
            <consortium name="The Broad Institute Genomics Platform"/>
            <consortium name="The Broad Institute Genome Sequencing Center for Infectious Disease"/>
            <person name="Wu L."/>
            <person name="Ma J."/>
        </authorList>
    </citation>
    <scope>NUCLEOTIDE SEQUENCE [LARGE SCALE GENOMIC DNA]</scope>
    <source>
        <strain evidence="2">CCUG 52468</strain>
    </source>
</reference>
<proteinExistence type="predicted"/>
<accession>A0ABW3RGN3</accession>
<evidence type="ECO:0000313" key="1">
    <source>
        <dbReference type="EMBL" id="MFD1164211.1"/>
    </source>
</evidence>
<keyword evidence="2" id="KW-1185">Reference proteome</keyword>
<name>A0ABW3RGN3_9SPHI</name>
<dbReference type="EMBL" id="JBHTKY010000001">
    <property type="protein sequence ID" value="MFD1164211.1"/>
    <property type="molecule type" value="Genomic_DNA"/>
</dbReference>
<organism evidence="1 2">
    <name type="scientific">Sphingobacterium daejeonense</name>
    <dbReference type="NCBI Taxonomy" id="371142"/>
    <lineage>
        <taxon>Bacteria</taxon>
        <taxon>Pseudomonadati</taxon>
        <taxon>Bacteroidota</taxon>
        <taxon>Sphingobacteriia</taxon>
        <taxon>Sphingobacteriales</taxon>
        <taxon>Sphingobacteriaceae</taxon>
        <taxon>Sphingobacterium</taxon>
    </lineage>
</organism>
<comment type="caution">
    <text evidence="1">The sequence shown here is derived from an EMBL/GenBank/DDBJ whole genome shotgun (WGS) entry which is preliminary data.</text>
</comment>